<dbReference type="EMBL" id="JACIEH010000004">
    <property type="protein sequence ID" value="MBB4100974.1"/>
    <property type="molecule type" value="Genomic_DNA"/>
</dbReference>
<protein>
    <submittedName>
        <fullName evidence="3">Pimeloyl-ACP methyl ester carboxylesterase</fullName>
    </submittedName>
</protein>
<feature type="signal peptide" evidence="1">
    <location>
        <begin position="1"/>
        <end position="28"/>
    </location>
</feature>
<accession>A0A7W6NZT2</accession>
<feature type="chain" id="PRO_5030919821" evidence="1">
    <location>
        <begin position="29"/>
        <end position="278"/>
    </location>
</feature>
<dbReference type="RefSeq" id="WP_184000322.1">
    <property type="nucleotide sequence ID" value="NZ_JACIEH010000004.1"/>
</dbReference>
<feature type="domain" description="AB hydrolase-1" evidence="2">
    <location>
        <begin position="42"/>
        <end position="263"/>
    </location>
</feature>
<dbReference type="PANTHER" id="PTHR43798">
    <property type="entry name" value="MONOACYLGLYCEROL LIPASE"/>
    <property type="match status" value="1"/>
</dbReference>
<comment type="caution">
    <text evidence="3">The sequence shown here is derived from an EMBL/GenBank/DDBJ whole genome shotgun (WGS) entry which is preliminary data.</text>
</comment>
<dbReference type="Proteomes" id="UP000557392">
    <property type="component" value="Unassembled WGS sequence"/>
</dbReference>
<evidence type="ECO:0000259" key="2">
    <source>
        <dbReference type="Pfam" id="PF12697"/>
    </source>
</evidence>
<evidence type="ECO:0000313" key="3">
    <source>
        <dbReference type="EMBL" id="MBB4100974.1"/>
    </source>
</evidence>
<dbReference type="Gene3D" id="3.40.50.1820">
    <property type="entry name" value="alpha/beta hydrolase"/>
    <property type="match status" value="1"/>
</dbReference>
<keyword evidence="1" id="KW-0732">Signal</keyword>
<dbReference type="SUPFAM" id="SSF53474">
    <property type="entry name" value="alpha/beta-Hydrolases"/>
    <property type="match status" value="1"/>
</dbReference>
<evidence type="ECO:0000313" key="4">
    <source>
        <dbReference type="Proteomes" id="UP000557392"/>
    </source>
</evidence>
<dbReference type="InterPro" id="IPR029058">
    <property type="entry name" value="AB_hydrolase_fold"/>
</dbReference>
<proteinExistence type="predicted"/>
<dbReference type="PANTHER" id="PTHR43798:SF33">
    <property type="entry name" value="HYDROLASE, PUTATIVE (AFU_ORTHOLOGUE AFUA_2G14860)-RELATED"/>
    <property type="match status" value="1"/>
</dbReference>
<dbReference type="GO" id="GO:0016020">
    <property type="term" value="C:membrane"/>
    <property type="evidence" value="ECO:0007669"/>
    <property type="project" value="TreeGrafter"/>
</dbReference>
<dbReference type="InterPro" id="IPR000073">
    <property type="entry name" value="AB_hydrolase_1"/>
</dbReference>
<sequence>MRKILAGAGLAVLLASATLGLVATPVAAVAPRASPGSSPTIVLEAGLGDGAEAWRPLRAVLPADLPVFAWSRAGYGGGMARELIGSGRLWPSDGDGRRTGAEVAAHLHQRLADAHVPAPYVLVSHSIGASYALSFAKAYPAEVAGLVFVDPRLPGFTRRCEAEGMRLCQIPKWLTLLMSPAERVEIRGLEETDAALADLRAIRDIPVTILTAGRGAPGGAMMQALWEGYAAEFARGFTHAGVQVVQGSGHYMQRDQPRAIAAAILAMARASARPAPPS</sequence>
<dbReference type="InterPro" id="IPR050266">
    <property type="entry name" value="AB_hydrolase_sf"/>
</dbReference>
<dbReference type="Pfam" id="PF12697">
    <property type="entry name" value="Abhydrolase_6"/>
    <property type="match status" value="1"/>
</dbReference>
<keyword evidence="4" id="KW-1185">Reference proteome</keyword>
<name>A0A7W6NZT2_9SPHN</name>
<evidence type="ECO:0000256" key="1">
    <source>
        <dbReference type="SAM" id="SignalP"/>
    </source>
</evidence>
<organism evidence="3 4">
    <name type="scientific">Sphingomonas kyeonggiensis</name>
    <dbReference type="NCBI Taxonomy" id="1268553"/>
    <lineage>
        <taxon>Bacteria</taxon>
        <taxon>Pseudomonadati</taxon>
        <taxon>Pseudomonadota</taxon>
        <taxon>Alphaproteobacteria</taxon>
        <taxon>Sphingomonadales</taxon>
        <taxon>Sphingomonadaceae</taxon>
        <taxon>Sphingomonas</taxon>
    </lineage>
</organism>
<dbReference type="AlphaFoldDB" id="A0A7W6NZT2"/>
<reference evidence="3 4" key="1">
    <citation type="submission" date="2020-08" db="EMBL/GenBank/DDBJ databases">
        <title>Genomic Encyclopedia of Type Strains, Phase IV (KMG-IV): sequencing the most valuable type-strain genomes for metagenomic binning, comparative biology and taxonomic classification.</title>
        <authorList>
            <person name="Goeker M."/>
        </authorList>
    </citation>
    <scope>NUCLEOTIDE SEQUENCE [LARGE SCALE GENOMIC DNA]</scope>
    <source>
        <strain evidence="3 4">DSM 101806</strain>
    </source>
</reference>
<gene>
    <name evidence="3" type="ORF">GGR46_004563</name>
</gene>